<dbReference type="InterPro" id="IPR013083">
    <property type="entry name" value="Znf_RING/FYVE/PHD"/>
</dbReference>
<dbReference type="Pfam" id="PF03107">
    <property type="entry name" value="C1_2"/>
    <property type="match status" value="3"/>
</dbReference>
<dbReference type="SUPFAM" id="SSF56112">
    <property type="entry name" value="Protein kinase-like (PK-like)"/>
    <property type="match status" value="1"/>
</dbReference>
<comment type="caution">
    <text evidence="3">The sequence shown here is derived from an EMBL/GenBank/DDBJ whole genome shotgun (WGS) entry which is preliminary data.</text>
</comment>
<name>A0A8T0I3F4_CERPU</name>
<evidence type="ECO:0000259" key="2">
    <source>
        <dbReference type="PROSITE" id="PS50011"/>
    </source>
</evidence>
<keyword evidence="4" id="KW-1185">Reference proteome</keyword>
<dbReference type="InterPro" id="IPR051681">
    <property type="entry name" value="Ser/Thr_Kinases-Pseudokinases"/>
</dbReference>
<dbReference type="InterPro" id="IPR008271">
    <property type="entry name" value="Ser/Thr_kinase_AS"/>
</dbReference>
<evidence type="ECO:0000256" key="1">
    <source>
        <dbReference type="ARBA" id="ARBA00022737"/>
    </source>
</evidence>
<reference evidence="3" key="1">
    <citation type="submission" date="2020-06" db="EMBL/GenBank/DDBJ databases">
        <title>WGS assembly of Ceratodon purpureus strain R40.</title>
        <authorList>
            <person name="Carey S.B."/>
            <person name="Jenkins J."/>
            <person name="Shu S."/>
            <person name="Lovell J.T."/>
            <person name="Sreedasyam A."/>
            <person name="Maumus F."/>
            <person name="Tiley G.P."/>
            <person name="Fernandez-Pozo N."/>
            <person name="Barry K."/>
            <person name="Chen C."/>
            <person name="Wang M."/>
            <person name="Lipzen A."/>
            <person name="Daum C."/>
            <person name="Saski C.A."/>
            <person name="Payton A.C."/>
            <person name="Mcbreen J.C."/>
            <person name="Conrad R.E."/>
            <person name="Kollar L.M."/>
            <person name="Olsson S."/>
            <person name="Huttunen S."/>
            <person name="Landis J.B."/>
            <person name="Wickett N.J."/>
            <person name="Johnson M.G."/>
            <person name="Rensing S.A."/>
            <person name="Grimwood J."/>
            <person name="Schmutz J."/>
            <person name="Mcdaniel S.F."/>
        </authorList>
    </citation>
    <scope>NUCLEOTIDE SEQUENCE</scope>
    <source>
        <strain evidence="3">R40</strain>
    </source>
</reference>
<dbReference type="InterPro" id="IPR046349">
    <property type="entry name" value="C1-like_sf"/>
</dbReference>
<keyword evidence="1" id="KW-0677">Repeat</keyword>
<dbReference type="InterPro" id="IPR011009">
    <property type="entry name" value="Kinase-like_dom_sf"/>
</dbReference>
<evidence type="ECO:0000313" key="3">
    <source>
        <dbReference type="EMBL" id="KAG0577469.1"/>
    </source>
</evidence>
<dbReference type="EMBL" id="CM026425">
    <property type="protein sequence ID" value="KAG0577469.1"/>
    <property type="molecule type" value="Genomic_DNA"/>
</dbReference>
<dbReference type="AlphaFoldDB" id="A0A8T0I3F4"/>
<dbReference type="GO" id="GO:0005524">
    <property type="term" value="F:ATP binding"/>
    <property type="evidence" value="ECO:0007669"/>
    <property type="project" value="InterPro"/>
</dbReference>
<accession>A0A8T0I3F4</accession>
<dbReference type="PROSITE" id="PS00108">
    <property type="entry name" value="PROTEIN_KINASE_ST"/>
    <property type="match status" value="1"/>
</dbReference>
<proteinExistence type="predicted"/>
<dbReference type="PROSITE" id="PS50011">
    <property type="entry name" value="PROTEIN_KINASE_DOM"/>
    <property type="match status" value="1"/>
</dbReference>
<dbReference type="SMART" id="SM00220">
    <property type="entry name" value="S_TKc"/>
    <property type="match status" value="1"/>
</dbReference>
<dbReference type="Proteomes" id="UP000822688">
    <property type="component" value="Chromosome 5"/>
</dbReference>
<dbReference type="Gene3D" id="1.10.510.10">
    <property type="entry name" value="Transferase(Phosphotransferase) domain 1"/>
    <property type="match status" value="1"/>
</dbReference>
<dbReference type="InterPro" id="IPR000719">
    <property type="entry name" value="Prot_kinase_dom"/>
</dbReference>
<gene>
    <name evidence="3" type="ORF">KC19_5G158600</name>
</gene>
<protein>
    <recommendedName>
        <fullName evidence="2">Protein kinase domain-containing protein</fullName>
    </recommendedName>
</protein>
<evidence type="ECO:0000313" key="4">
    <source>
        <dbReference type="Proteomes" id="UP000822688"/>
    </source>
</evidence>
<dbReference type="Gene3D" id="3.30.40.10">
    <property type="entry name" value="Zinc/RING finger domain, C3HC4 (zinc finger)"/>
    <property type="match status" value="1"/>
</dbReference>
<dbReference type="GO" id="GO:0004674">
    <property type="term" value="F:protein serine/threonine kinase activity"/>
    <property type="evidence" value="ECO:0007669"/>
    <property type="project" value="TreeGrafter"/>
</dbReference>
<dbReference type="PANTHER" id="PTHR44329:SF260">
    <property type="entry name" value="PROTEIN KINASE DOMAIN-CONTAINING PROTEIN"/>
    <property type="match status" value="1"/>
</dbReference>
<feature type="domain" description="Protein kinase" evidence="2">
    <location>
        <begin position="243"/>
        <end position="521"/>
    </location>
</feature>
<organism evidence="3 4">
    <name type="scientific">Ceratodon purpureus</name>
    <name type="common">Fire moss</name>
    <name type="synonym">Dicranum purpureum</name>
    <dbReference type="NCBI Taxonomy" id="3225"/>
    <lineage>
        <taxon>Eukaryota</taxon>
        <taxon>Viridiplantae</taxon>
        <taxon>Streptophyta</taxon>
        <taxon>Embryophyta</taxon>
        <taxon>Bryophyta</taxon>
        <taxon>Bryophytina</taxon>
        <taxon>Bryopsida</taxon>
        <taxon>Dicranidae</taxon>
        <taxon>Pseudoditrichales</taxon>
        <taxon>Ditrichaceae</taxon>
        <taxon>Ceratodon</taxon>
    </lineage>
</organism>
<dbReference type="SUPFAM" id="SSF57889">
    <property type="entry name" value="Cysteine-rich domain"/>
    <property type="match status" value="3"/>
</dbReference>
<sequence>MAVHGFMQKLEHLVAPKPQPPGFLDLCEEHVICIENLVNGGNLLNQNQCRDLALKLTITTGNIRKLVEHCGGSADLFRPLLENLYLCLEKAKLLVGNCGEQQWWKAAVFQSQNQNAFYGIVLEVSLCYNVIYELAKSKSKHWSSDAPDDLRQPDQSVFVRAIASDVQEDQQNLQQRLEDLANDPSSITQAGLPLSEDVALKAQCLAKYLLSKTQCTSEQSLVTALDKCSGIMWQKATEPPGTWGNSDYLGGGITEGGVCKTEWLGVPCARKEYHAKAYEVLFLKEAGILAHLKHPSIIDFICCSNGEEKRDRFIAMELMEKSLLDIIEKQKDVYFPLPVVFDVVVQIAHGMCYLHDQGVAHRDLKPQNVVVKRLTSPSLKDYFCVKLVDFGASKVKLEVSKSNTMTARGIGTTLYRAPEIHPSANSGRIGRAVWFKADVFSFAMTCVHLLCLKAPFKDIEGISSAELYNELMNGRRPIMNSKYYPKELIVLLKECWNTIPQRRPSFLQISIRLEALRDNFLRGFLSKSVMLGSSLDFIRSKMEEQSAFYKTLLKVALDNLNEEDESDKNDNVSILPCICGCALEVFQQPPSYYIGGTYTCNICRQGIDGEFYHCATCQFDAHPHCVEIKKKANVFFHDHTLHLLVQNFYINDPQAVCHFCEESMQESEWVYRCEQCDFDVHAQCTKFPREVIDVGRFHPHLITLIPCPPNKSMSCTCCSSKVKEHTRRYTCQLQSCGFNLHTQCILISWDPLCIFDISHRLSLVKAQRSFYCAKCGARGLSWFYHCKHCEVDIHIDCVYPMGNKQEEYDRAYQQFMMDIGSMDNPTRLNVILELLDKLPNYDALNRSSSLTSGPLPVMTSVQPSIPRLPSTEGPLLDASKDADLQRQIASETIQRIETKKMAAKEAKQKLWPNLLEMLEHLERIISNLPSTEIDAEALAGTHKKLKSRQALVKERMAMQVQSKMGQGPRIAVFSQNIWKDGNYIGRKLLTSLQADMKGVRYALLCEKPGHEHVVDGKSRIYNREFGEERAEKLQALVAPGLQVVRKAIMRTLEPHELTALESVTLPCLEDYRPWDLRAIARFEEHGNESSDPVSEDTEQAESLERAVDSAAEWFRSDLEEYHGRDMLKFYGLQRVRYKLREESDDPKYRGGSMAWLCSDHVSSGLKAGTLESYPLKYYDVEVDHQLRFPTVSFGD</sequence>
<dbReference type="InterPro" id="IPR004146">
    <property type="entry name" value="DC1"/>
</dbReference>
<dbReference type="PANTHER" id="PTHR44329">
    <property type="entry name" value="SERINE/THREONINE-PROTEIN KINASE TNNI3K-RELATED"/>
    <property type="match status" value="1"/>
</dbReference>
<dbReference type="Pfam" id="PF00069">
    <property type="entry name" value="Pkinase"/>
    <property type="match status" value="1"/>
</dbReference>